<proteinExistence type="predicted"/>
<evidence type="ECO:0000313" key="2">
    <source>
        <dbReference type="Proteomes" id="UP000253551"/>
    </source>
</evidence>
<reference evidence="1 2" key="1">
    <citation type="journal article" date="2018" name="G3 (Bethesda)">
        <title>Phylogenetic and Phylogenomic Definition of Rhizopus Species.</title>
        <authorList>
            <person name="Gryganskyi A.P."/>
            <person name="Golan J."/>
            <person name="Dolatabadi S."/>
            <person name="Mondo S."/>
            <person name="Robb S."/>
            <person name="Idnurm A."/>
            <person name="Muszewska A."/>
            <person name="Steczkiewicz K."/>
            <person name="Masonjones S."/>
            <person name="Liao H.L."/>
            <person name="Gajdeczka M.T."/>
            <person name="Anike F."/>
            <person name="Vuek A."/>
            <person name="Anishchenko I.M."/>
            <person name="Voigt K."/>
            <person name="de Hoog G.S."/>
            <person name="Smith M.E."/>
            <person name="Heitman J."/>
            <person name="Vilgalys R."/>
            <person name="Stajich J.E."/>
        </authorList>
    </citation>
    <scope>NUCLEOTIDE SEQUENCE [LARGE SCALE GENOMIC DNA]</scope>
    <source>
        <strain evidence="1 2">LSU 92-RS-03</strain>
    </source>
</reference>
<evidence type="ECO:0000313" key="1">
    <source>
        <dbReference type="EMBL" id="RCI02361.1"/>
    </source>
</evidence>
<dbReference type="EMBL" id="PJQM01001428">
    <property type="protein sequence ID" value="RCI02361.1"/>
    <property type="molecule type" value="Genomic_DNA"/>
</dbReference>
<comment type="caution">
    <text evidence="1">The sequence shown here is derived from an EMBL/GenBank/DDBJ whole genome shotgun (WGS) entry which is preliminary data.</text>
</comment>
<name>A0A367KJN6_RHIST</name>
<gene>
    <name evidence="1" type="ORF">CU098_007565</name>
</gene>
<dbReference type="Proteomes" id="UP000253551">
    <property type="component" value="Unassembled WGS sequence"/>
</dbReference>
<accession>A0A367KJN6</accession>
<protein>
    <submittedName>
        <fullName evidence="1">Uncharacterized protein</fullName>
    </submittedName>
</protein>
<dbReference type="AlphaFoldDB" id="A0A367KJN6"/>
<organism evidence="1 2">
    <name type="scientific">Rhizopus stolonifer</name>
    <name type="common">Rhizopus nigricans</name>
    <dbReference type="NCBI Taxonomy" id="4846"/>
    <lineage>
        <taxon>Eukaryota</taxon>
        <taxon>Fungi</taxon>
        <taxon>Fungi incertae sedis</taxon>
        <taxon>Mucoromycota</taxon>
        <taxon>Mucoromycotina</taxon>
        <taxon>Mucoromycetes</taxon>
        <taxon>Mucorales</taxon>
        <taxon>Mucorineae</taxon>
        <taxon>Rhizopodaceae</taxon>
        <taxon>Rhizopus</taxon>
    </lineage>
</organism>
<keyword evidence="2" id="KW-1185">Reference proteome</keyword>
<sequence>MSELVNDTLKKHTIQQFPTPELEKEGGSWICPFCQAIDENATAYTVQTPPLTNETIKTKTKKLINQHLEDHRKELYQQLVEQGKASEYEKSRKEKMKRIRLWIEGTVKDRGLYGQNLL</sequence>
<dbReference type="OrthoDB" id="2264649at2759"/>